<dbReference type="Proteomes" id="UP000244722">
    <property type="component" value="Unassembled WGS sequence"/>
</dbReference>
<reference evidence="2 3" key="1">
    <citation type="submission" date="2017-04" db="EMBL/GenBank/DDBJ databases">
        <title>Draft genome sequence of Tuber borchii Vittad., a whitish edible truffle.</title>
        <authorList>
            <consortium name="DOE Joint Genome Institute"/>
            <person name="Murat C."/>
            <person name="Kuo A."/>
            <person name="Barry K.W."/>
            <person name="Clum A."/>
            <person name="Dockter R.B."/>
            <person name="Fauchery L."/>
            <person name="Iotti M."/>
            <person name="Kohler A."/>
            <person name="Labutti K."/>
            <person name="Lindquist E.A."/>
            <person name="Lipzen A."/>
            <person name="Ohm R.A."/>
            <person name="Wang M."/>
            <person name="Grigoriev I.V."/>
            <person name="Zambonelli A."/>
            <person name="Martin F.M."/>
        </authorList>
    </citation>
    <scope>NUCLEOTIDE SEQUENCE [LARGE SCALE GENOMIC DNA]</scope>
    <source>
        <strain evidence="2 3">Tbo3840</strain>
    </source>
</reference>
<evidence type="ECO:0000256" key="1">
    <source>
        <dbReference type="SAM" id="MobiDB-lite"/>
    </source>
</evidence>
<dbReference type="InterPro" id="IPR025332">
    <property type="entry name" value="DUF4238"/>
</dbReference>
<accession>A0A2T6ZX30</accession>
<feature type="region of interest" description="Disordered" evidence="1">
    <location>
        <begin position="28"/>
        <end position="110"/>
    </location>
</feature>
<organism evidence="2 3">
    <name type="scientific">Tuber borchii</name>
    <name type="common">White truffle</name>
    <dbReference type="NCBI Taxonomy" id="42251"/>
    <lineage>
        <taxon>Eukaryota</taxon>
        <taxon>Fungi</taxon>
        <taxon>Dikarya</taxon>
        <taxon>Ascomycota</taxon>
        <taxon>Pezizomycotina</taxon>
        <taxon>Pezizomycetes</taxon>
        <taxon>Pezizales</taxon>
        <taxon>Tuberaceae</taxon>
        <taxon>Tuber</taxon>
    </lineage>
</organism>
<dbReference type="EMBL" id="NESQ01000075">
    <property type="protein sequence ID" value="PUU80016.1"/>
    <property type="molecule type" value="Genomic_DNA"/>
</dbReference>
<evidence type="ECO:0000313" key="2">
    <source>
        <dbReference type="EMBL" id="PUU80016.1"/>
    </source>
</evidence>
<protein>
    <submittedName>
        <fullName evidence="2">Uncharacterized protein</fullName>
    </submittedName>
</protein>
<gene>
    <name evidence="2" type="ORF">B9Z19DRAFT_1080384</name>
</gene>
<keyword evidence="3" id="KW-1185">Reference proteome</keyword>
<sequence>MIRTAPNPMLEGKEQYHHYIPRFVLRAFAAQPQPKYDEPTRPVRKKKKQRKMKPAKGTAGDAKDLKGVEDDSPNEAGPSNTSKEPKPRVEIEVIKDTGKPKPRKPRFDPSKDPYIKFYDLESGVLDYAKVGRSYGIPDMYKDVDHERAYHVEELLSKLESGAASIYHRIKNDHESGKYNFSVIRKDLNLLRKFLFVMRYRSHGFWSKYTGTIDTYKHNDRDMLVEFLKERSITDLRQVWLINLEVIVKTEIDADGEWLQTIGREMFGGDANMYVFHMRESYMVFCEPQSSEDEFIITDNGFGIFEGPVVFDPVNPKSTGGDGTAPRLGDPAYTEFHKLASLSPRLMLVLRSNYLRDEPIWEKRRKLSNELDPRRNHDSVLQDLPIKPPKIHYWLLPKKSHPVYTLEDEFFFEIYKVKTEQVHVINTIMLQEAVRSITWVSDESLVKSLRAFHQNPKFKLSVSLAVFPEFEQFMALRFQKQRLLSLWDKPYPTEGMRSLEKLNRINESLRKARYFQPYYKLGGTPGIFPYDSHQAKLLIQFRTFIADHCGPSIPWRNKVNRATIKFMSTIPPRIVWYHVKMWKVRANRVLRGLHHSPVTDGDFDILKESGPEDLIANLVDFLPFRLLSRLMLETTLKGMLRLSCREKLAAQRASEKELESRMVVQEMDLMSQFGGFGGSWSLVGTPHHFEPVDFCDPFRPDIPPDLLFRCYVQDLILRSDFRGRIENMILGTRGTPEAYGWLSQLLWDHLYQIPANLPC</sequence>
<evidence type="ECO:0000313" key="3">
    <source>
        <dbReference type="Proteomes" id="UP000244722"/>
    </source>
</evidence>
<comment type="caution">
    <text evidence="2">The sequence shown here is derived from an EMBL/GenBank/DDBJ whole genome shotgun (WGS) entry which is preliminary data.</text>
</comment>
<dbReference type="OrthoDB" id="5340163at2759"/>
<feature type="compositionally biased region" description="Basic and acidic residues" evidence="1">
    <location>
        <begin position="83"/>
        <end position="110"/>
    </location>
</feature>
<proteinExistence type="predicted"/>
<dbReference type="STRING" id="42251.A0A2T6ZX30"/>
<feature type="compositionally biased region" description="Basic residues" evidence="1">
    <location>
        <begin position="42"/>
        <end position="54"/>
    </location>
</feature>
<dbReference type="AlphaFoldDB" id="A0A2T6ZX30"/>
<name>A0A2T6ZX30_TUBBO</name>
<dbReference type="Pfam" id="PF14022">
    <property type="entry name" value="DUF4238"/>
    <property type="match status" value="1"/>
</dbReference>